<dbReference type="OrthoDB" id="2548253at2759"/>
<dbReference type="AlphaFoldDB" id="A0A4V1Q3P3"/>
<protein>
    <submittedName>
        <fullName evidence="1">Uncharacterized protein</fullName>
    </submittedName>
</protein>
<evidence type="ECO:0000313" key="2">
    <source>
        <dbReference type="Proteomes" id="UP000290288"/>
    </source>
</evidence>
<keyword evidence="2" id="KW-1185">Reference proteome</keyword>
<proteinExistence type="predicted"/>
<dbReference type="Proteomes" id="UP000290288">
    <property type="component" value="Unassembled WGS sequence"/>
</dbReference>
<gene>
    <name evidence="1" type="ORF">EST38_g6560</name>
</gene>
<name>A0A4V1Q3P3_9AGAR</name>
<dbReference type="EMBL" id="SDEE01000210">
    <property type="protein sequence ID" value="RXW19288.1"/>
    <property type="molecule type" value="Genomic_DNA"/>
</dbReference>
<accession>A0A4V1Q3P3</accession>
<organism evidence="1 2">
    <name type="scientific">Candolleomyces aberdarensis</name>
    <dbReference type="NCBI Taxonomy" id="2316362"/>
    <lineage>
        <taxon>Eukaryota</taxon>
        <taxon>Fungi</taxon>
        <taxon>Dikarya</taxon>
        <taxon>Basidiomycota</taxon>
        <taxon>Agaricomycotina</taxon>
        <taxon>Agaricomycetes</taxon>
        <taxon>Agaricomycetidae</taxon>
        <taxon>Agaricales</taxon>
        <taxon>Agaricineae</taxon>
        <taxon>Psathyrellaceae</taxon>
        <taxon>Candolleomyces</taxon>
    </lineage>
</organism>
<comment type="caution">
    <text evidence="1">The sequence shown here is derived from an EMBL/GenBank/DDBJ whole genome shotgun (WGS) entry which is preliminary data.</text>
</comment>
<evidence type="ECO:0000313" key="1">
    <source>
        <dbReference type="EMBL" id="RXW19288.1"/>
    </source>
</evidence>
<reference evidence="1 2" key="1">
    <citation type="submission" date="2019-01" db="EMBL/GenBank/DDBJ databases">
        <title>Draft genome sequence of Psathyrella aberdarensis IHI B618.</title>
        <authorList>
            <person name="Buettner E."/>
            <person name="Kellner H."/>
        </authorList>
    </citation>
    <scope>NUCLEOTIDE SEQUENCE [LARGE SCALE GENOMIC DNA]</scope>
    <source>
        <strain evidence="1 2">IHI B618</strain>
    </source>
</reference>
<sequence>MDEHVHTKVNLSIPLETFSEAETLENFDIRATFKLVPQSPSLLDYITSFTSWVPATVVLPDISPETRARKMKGDFSFPDTLEDLQNAALESFAISAPLIDLHPIKSACGRNTEEEEADDPALGAGELVTSTKGKSPLKVHPHVVTRTDLRVVRMDNIYNKKAYDAHHKQLRLNNVRNTVLDARKRYADEITSSFLQGINGCTRAGGGLRDGRRCDRQFFDRANCEARIELQVPDEKTGTFQKQVAYAPFLSVNSRSWGPLDLIPMPIDRENCPEGSVSEAPQFMQVTWNLAYSGSTAEKLLLAEFLGFANTYNTTDTEFNKFEAQQSVETIQRLHGHKHSVNNRIGRMLIFDTIVLILNIIRFILQFHYWYTRSTTILVGVFSFYFIDTLRDLPLISRVGPNPDPVPAELVTPNAISNYLIKPLFLCGIIFQVTLNYRSKTFAGDYKLSAWIHLVSHLISLMVYIPRLAWRAEGIRHPFSLEEAANLGLTVLFGVQGVLYKRVEQDIDDKDTS</sequence>